<comment type="caution">
    <text evidence="4">The sequence shown here is derived from an EMBL/GenBank/DDBJ whole genome shotgun (WGS) entry which is preliminary data.</text>
</comment>
<evidence type="ECO:0000313" key="5">
    <source>
        <dbReference type="Proteomes" id="UP000004508"/>
    </source>
</evidence>
<evidence type="ECO:0000313" key="1">
    <source>
        <dbReference type="EMBL" id="EFH80551.1"/>
    </source>
</evidence>
<reference evidence="4 5" key="1">
    <citation type="journal article" date="2011" name="Stand. Genomic Sci.">
        <title>Non-contiguous finished genome sequence and contextual data of the filamentous soil bacterium Ktedonobacter racemifer type strain (SOSP1-21).</title>
        <authorList>
            <person name="Chang Y.J."/>
            <person name="Land M."/>
            <person name="Hauser L."/>
            <person name="Chertkov O."/>
            <person name="Del Rio T.G."/>
            <person name="Nolan M."/>
            <person name="Copeland A."/>
            <person name="Tice H."/>
            <person name="Cheng J.F."/>
            <person name="Lucas S."/>
            <person name="Han C."/>
            <person name="Goodwin L."/>
            <person name="Pitluck S."/>
            <person name="Ivanova N."/>
            <person name="Ovchinikova G."/>
            <person name="Pati A."/>
            <person name="Chen A."/>
            <person name="Palaniappan K."/>
            <person name="Mavromatis K."/>
            <person name="Liolios K."/>
            <person name="Brettin T."/>
            <person name="Fiebig A."/>
            <person name="Rohde M."/>
            <person name="Abt B."/>
            <person name="Goker M."/>
            <person name="Detter J.C."/>
            <person name="Woyke T."/>
            <person name="Bristow J."/>
            <person name="Eisen J.A."/>
            <person name="Markowitz V."/>
            <person name="Hugenholtz P."/>
            <person name="Kyrpides N.C."/>
            <person name="Klenk H.P."/>
            <person name="Lapidus A."/>
        </authorList>
    </citation>
    <scope>NUCLEOTIDE SEQUENCE [LARGE SCALE GENOMIC DNA]</scope>
    <source>
        <strain evidence="5">DSM 44963</strain>
        <strain evidence="4">SOSP1-21</strain>
    </source>
</reference>
<evidence type="ECO:0000313" key="2">
    <source>
        <dbReference type="EMBL" id="EFH85016.1"/>
    </source>
</evidence>
<gene>
    <name evidence="4" type="ORF">Krac_10695</name>
    <name evidence="1" type="ORF">Krac_1165</name>
    <name evidence="2" type="ORF">Krac_6149</name>
    <name evidence="3" type="ORF">Krac_7010</name>
</gene>
<dbReference type="EMBL" id="ADVG01000003">
    <property type="protein sequence ID" value="EFH85016.1"/>
    <property type="molecule type" value="Genomic_DNA"/>
</dbReference>
<dbReference type="EMBL" id="ADVG01000001">
    <property type="protein sequence ID" value="EFH89156.1"/>
    <property type="molecule type" value="Genomic_DNA"/>
</dbReference>
<dbReference type="Proteomes" id="UP000004508">
    <property type="component" value="Unassembled WGS sequence"/>
</dbReference>
<keyword evidence="5" id="KW-1185">Reference proteome</keyword>
<dbReference type="AlphaFoldDB" id="D6TI99"/>
<proteinExistence type="predicted"/>
<accession>D6TI99</accession>
<organism evidence="4 5">
    <name type="scientific">Ktedonobacter racemifer DSM 44963</name>
    <dbReference type="NCBI Taxonomy" id="485913"/>
    <lineage>
        <taxon>Bacteria</taxon>
        <taxon>Bacillati</taxon>
        <taxon>Chloroflexota</taxon>
        <taxon>Ktedonobacteria</taxon>
        <taxon>Ktedonobacterales</taxon>
        <taxon>Ktedonobacteraceae</taxon>
        <taxon>Ktedonobacter</taxon>
    </lineage>
</organism>
<dbReference type="EMBL" id="ADVG01000005">
    <property type="protein sequence ID" value="EFH80551.1"/>
    <property type="molecule type" value="Genomic_DNA"/>
</dbReference>
<sequence length="145" mass="16769">MVRVERGKRAFFACKARISLQIIQDRQWSRRALQRLWGSLTDREHPLFDLSVNARRVMVRGARARKEDGSIERSLGLGFSKPLTPGTNHAHRAADRISILLKCPLRMLLKQVEEVSTLSNIFNFHNTPFLRSGEQRKRSPVMEFT</sequence>
<dbReference type="InParanoid" id="D6TI99"/>
<evidence type="ECO:0000313" key="4">
    <source>
        <dbReference type="EMBL" id="EFH89156.1"/>
    </source>
</evidence>
<dbReference type="EMBL" id="ADVG01000002">
    <property type="protein sequence ID" value="EFH85772.1"/>
    <property type="molecule type" value="Genomic_DNA"/>
</dbReference>
<evidence type="ECO:0000313" key="3">
    <source>
        <dbReference type="EMBL" id="EFH85772.1"/>
    </source>
</evidence>
<name>D6TI99_KTERA</name>
<protein>
    <submittedName>
        <fullName evidence="4">Uncharacterized protein</fullName>
    </submittedName>
</protein>